<organism evidence="1 2">
    <name type="scientific">Akkermansia biwaensis</name>
    <dbReference type="NCBI Taxonomy" id="2946555"/>
    <lineage>
        <taxon>Bacteria</taxon>
        <taxon>Pseudomonadati</taxon>
        <taxon>Verrucomicrobiota</taxon>
        <taxon>Verrucomicrobiia</taxon>
        <taxon>Verrucomicrobiales</taxon>
        <taxon>Akkermansiaceae</taxon>
        <taxon>Akkermansia</taxon>
    </lineage>
</organism>
<dbReference type="RefSeq" id="WP_215433960.1">
    <property type="nucleotide sequence ID" value="NZ_AP025943.1"/>
</dbReference>
<accession>A0ABM7ZIL2</accession>
<gene>
    <name evidence="1" type="ORF">Abiwalacus_21550</name>
</gene>
<evidence type="ECO:0000313" key="2">
    <source>
        <dbReference type="Proteomes" id="UP001062263"/>
    </source>
</evidence>
<protein>
    <submittedName>
        <fullName evidence="1">Uncharacterized protein</fullName>
    </submittedName>
</protein>
<name>A0ABM7ZIL2_9BACT</name>
<dbReference type="Proteomes" id="UP001062263">
    <property type="component" value="Chromosome"/>
</dbReference>
<keyword evidence="2" id="KW-1185">Reference proteome</keyword>
<evidence type="ECO:0000313" key="1">
    <source>
        <dbReference type="EMBL" id="BDL44581.1"/>
    </source>
</evidence>
<proteinExistence type="predicted"/>
<sequence length="337" mass="38038">MKKMLDGPAPVTENLPSSREACDRYLASGLLSRDPCMLKTARDGLGMVPDAAWEEEGGWKALKVHLDGSVSWVSFDGRGTPENGEWGFGPVEVDHRSVTVSIREYGNWKTGTTKVLSEMNYLFHPRGEWMREVRNLSFPDGRNFNDWSLSHRPDGPFRCRNDNWVLVGCPNYTLHSWKVENERLLWWKNEEIPVSEKENETRQSLDWHGDASAPAPENAAAVYATTMYFPGGGSSHPSRKIMEDMKKKEIGCLYYDASGHETALLVYRNGNLDKKHSWFLQPRMDARAVAEKEKKAGSDEERHLIKYLYRFAPYAERAEGQKTGGSASPEAGGAPVH</sequence>
<dbReference type="EMBL" id="AP025943">
    <property type="protein sequence ID" value="BDL44581.1"/>
    <property type="molecule type" value="Genomic_DNA"/>
</dbReference>
<reference evidence="1" key="1">
    <citation type="submission" date="2022-06" db="EMBL/GenBank/DDBJ databases">
        <title>Akkermansia biwalacus sp. nov., an anaerobic mucin-degrading bacterium isolated from human intestine.</title>
        <authorList>
            <person name="Kobayashi Y."/>
            <person name="Inoue S."/>
            <person name="Kawahara T."/>
            <person name="Kohda N."/>
        </authorList>
    </citation>
    <scope>NUCLEOTIDE SEQUENCE</scope>
    <source>
        <strain evidence="1">WON2089</strain>
    </source>
</reference>